<dbReference type="OrthoDB" id="541550at2759"/>
<dbReference type="EMBL" id="JAEHOC010000001">
    <property type="protein sequence ID" value="KAG2445382.1"/>
    <property type="molecule type" value="Genomic_DNA"/>
</dbReference>
<evidence type="ECO:0000313" key="3">
    <source>
        <dbReference type="Proteomes" id="UP000650467"/>
    </source>
</evidence>
<proteinExistence type="predicted"/>
<reference evidence="2" key="1">
    <citation type="journal article" date="2020" name="bioRxiv">
        <title>Comparative genomics of Chlamydomonas.</title>
        <authorList>
            <person name="Craig R.J."/>
            <person name="Hasan A.R."/>
            <person name="Ness R.W."/>
            <person name="Keightley P.D."/>
        </authorList>
    </citation>
    <scope>NUCLEOTIDE SEQUENCE</scope>
    <source>
        <strain evidence="2">SAG 7.73</strain>
    </source>
</reference>
<dbReference type="PANTHER" id="PTHR48148">
    <property type="entry name" value="KERATINOCYTE PROLINE-RICH PROTEIN"/>
    <property type="match status" value="1"/>
</dbReference>
<feature type="region of interest" description="Disordered" evidence="1">
    <location>
        <begin position="58"/>
        <end position="77"/>
    </location>
</feature>
<feature type="region of interest" description="Disordered" evidence="1">
    <location>
        <begin position="325"/>
        <end position="373"/>
    </location>
</feature>
<feature type="compositionally biased region" description="Basic residues" evidence="1">
    <location>
        <begin position="354"/>
        <end position="367"/>
    </location>
</feature>
<dbReference type="Proteomes" id="UP000650467">
    <property type="component" value="Unassembled WGS sequence"/>
</dbReference>
<feature type="compositionally biased region" description="Low complexity" evidence="1">
    <location>
        <begin position="325"/>
        <end position="338"/>
    </location>
</feature>
<feature type="compositionally biased region" description="Pro residues" evidence="1">
    <location>
        <begin position="339"/>
        <end position="349"/>
    </location>
</feature>
<accession>A0A835WDG5</accession>
<comment type="caution">
    <text evidence="2">The sequence shown here is derived from an EMBL/GenBank/DDBJ whole genome shotgun (WGS) entry which is preliminary data.</text>
</comment>
<protein>
    <submittedName>
        <fullName evidence="2">Uncharacterized protein</fullName>
    </submittedName>
</protein>
<feature type="compositionally biased region" description="Pro residues" evidence="1">
    <location>
        <begin position="58"/>
        <end position="71"/>
    </location>
</feature>
<name>A0A835WDG5_CHLIN</name>
<dbReference type="PANTHER" id="PTHR48148:SF2">
    <property type="entry name" value="PA14 DOMAIN-CONTAINING PROTEIN"/>
    <property type="match status" value="1"/>
</dbReference>
<gene>
    <name evidence="2" type="ORF">HXX76_000004</name>
</gene>
<dbReference type="AlphaFoldDB" id="A0A835WDG5"/>
<organism evidence="2 3">
    <name type="scientific">Chlamydomonas incerta</name>
    <dbReference type="NCBI Taxonomy" id="51695"/>
    <lineage>
        <taxon>Eukaryota</taxon>
        <taxon>Viridiplantae</taxon>
        <taxon>Chlorophyta</taxon>
        <taxon>core chlorophytes</taxon>
        <taxon>Chlorophyceae</taxon>
        <taxon>CS clade</taxon>
        <taxon>Chlamydomonadales</taxon>
        <taxon>Chlamydomonadaceae</taxon>
        <taxon>Chlamydomonas</taxon>
    </lineage>
</organism>
<evidence type="ECO:0000256" key="1">
    <source>
        <dbReference type="SAM" id="MobiDB-lite"/>
    </source>
</evidence>
<sequence>MRATDASGRVTNAPLYELHMVRVPYLCEQQMSMECIARLGPLGCSLYLRSLSPSPAPVPGPVPAGPAPGPAPAVSTDDPAVARVATGAQLVAALADPSKTGALLLNDVALSDSDFTAAGALPIPRATNFTIAGRQTTDQALFPVLNLGFVKSKVRLGGGVVLKLQYVVLRDFRATPLGQSPGFDLVASSTTEAGAMVLVQDSVMMLRICVPRNIQGEIMSSIPRPPGLPGSQISLYNKTQANCTNNTASAPVLRCWPDLGEYVDVAVAGFDIDAFGRATATHYTLYMVRVPYLCERQMTDECVAALGPLGCFLYLFPRTPSPSPSLFRSPSPAMARSPSPLPLPSPLPSPSRRAGLHHPPPRGRRRPQPQAQG</sequence>
<keyword evidence="3" id="KW-1185">Reference proteome</keyword>
<evidence type="ECO:0000313" key="2">
    <source>
        <dbReference type="EMBL" id="KAG2445382.1"/>
    </source>
</evidence>